<evidence type="ECO:0000313" key="3">
    <source>
        <dbReference type="Proteomes" id="UP000559256"/>
    </source>
</evidence>
<feature type="region of interest" description="Disordered" evidence="1">
    <location>
        <begin position="82"/>
        <end position="133"/>
    </location>
</feature>
<name>A0A8H5LUU5_9AGAR</name>
<organism evidence="2 3">
    <name type="scientific">Tetrapyrgos nigripes</name>
    <dbReference type="NCBI Taxonomy" id="182062"/>
    <lineage>
        <taxon>Eukaryota</taxon>
        <taxon>Fungi</taxon>
        <taxon>Dikarya</taxon>
        <taxon>Basidiomycota</taxon>
        <taxon>Agaricomycotina</taxon>
        <taxon>Agaricomycetes</taxon>
        <taxon>Agaricomycetidae</taxon>
        <taxon>Agaricales</taxon>
        <taxon>Marasmiineae</taxon>
        <taxon>Marasmiaceae</taxon>
        <taxon>Tetrapyrgos</taxon>
    </lineage>
</organism>
<comment type="caution">
    <text evidence="2">The sequence shown here is derived from an EMBL/GenBank/DDBJ whole genome shotgun (WGS) entry which is preliminary data.</text>
</comment>
<evidence type="ECO:0000313" key="2">
    <source>
        <dbReference type="EMBL" id="KAF5370402.1"/>
    </source>
</evidence>
<reference evidence="2 3" key="1">
    <citation type="journal article" date="2020" name="ISME J.">
        <title>Uncovering the hidden diversity of litter-decomposition mechanisms in mushroom-forming fungi.</title>
        <authorList>
            <person name="Floudas D."/>
            <person name="Bentzer J."/>
            <person name="Ahren D."/>
            <person name="Johansson T."/>
            <person name="Persson P."/>
            <person name="Tunlid A."/>
        </authorList>
    </citation>
    <scope>NUCLEOTIDE SEQUENCE [LARGE SCALE GENOMIC DNA]</scope>
    <source>
        <strain evidence="2 3">CBS 291.85</strain>
    </source>
</reference>
<dbReference type="EMBL" id="JAACJM010000011">
    <property type="protein sequence ID" value="KAF5370402.1"/>
    <property type="molecule type" value="Genomic_DNA"/>
</dbReference>
<gene>
    <name evidence="2" type="ORF">D9758_006980</name>
</gene>
<dbReference type="AlphaFoldDB" id="A0A8H5LUU5"/>
<feature type="compositionally biased region" description="Acidic residues" evidence="1">
    <location>
        <begin position="43"/>
        <end position="57"/>
    </location>
</feature>
<evidence type="ECO:0000256" key="1">
    <source>
        <dbReference type="SAM" id="MobiDB-lite"/>
    </source>
</evidence>
<accession>A0A8H5LUU5</accession>
<feature type="region of interest" description="Disordered" evidence="1">
    <location>
        <begin position="28"/>
        <end position="64"/>
    </location>
</feature>
<sequence>MVAFVIITVILPRPAVITDMTLRLAASASAEGRYGDGAGKRDEDEDSGGDGEYDYDTPTDPYPIQAHSIIHVNLKPTHFNCSRTTNVVNAPNVPHTPPRFDENQKPTPEPRSSNPNQPPSVAFSATRGGLWGS</sequence>
<dbReference type="Proteomes" id="UP000559256">
    <property type="component" value="Unassembled WGS sequence"/>
</dbReference>
<proteinExistence type="predicted"/>
<protein>
    <submittedName>
        <fullName evidence="2">Uncharacterized protein</fullName>
    </submittedName>
</protein>
<keyword evidence="3" id="KW-1185">Reference proteome</keyword>